<reference evidence="3 4" key="1">
    <citation type="journal article" date="2014" name="Int. J. Syst. Evol. Microbiol.">
        <title>Complete genome sequence of Corynebacterium casei LMG S-19264T (=DSM 44701T), isolated from a smear-ripened cheese.</title>
        <authorList>
            <consortium name="US DOE Joint Genome Institute (JGI-PGF)"/>
            <person name="Walter F."/>
            <person name="Albersmeier A."/>
            <person name="Kalinowski J."/>
            <person name="Ruckert C."/>
        </authorList>
    </citation>
    <scope>NUCLEOTIDE SEQUENCE [LARGE SCALE GENOMIC DNA]</scope>
    <source>
        <strain evidence="3 4">CGMCC 4.7206</strain>
    </source>
</reference>
<accession>A0A917K047</accession>
<dbReference type="PANTHER" id="PTHR48207:SF3">
    <property type="entry name" value="SUCCINATE--HYDROXYMETHYLGLUTARATE COA-TRANSFERASE"/>
    <property type="match status" value="1"/>
</dbReference>
<dbReference type="Proteomes" id="UP001500220">
    <property type="component" value="Unassembled WGS sequence"/>
</dbReference>
<protein>
    <submittedName>
        <fullName evidence="3">CoA transferase</fullName>
    </submittedName>
</protein>
<dbReference type="Gene3D" id="3.30.1540.10">
    <property type="entry name" value="formyl-coa transferase, domain 3"/>
    <property type="match status" value="1"/>
</dbReference>
<organism evidence="3 4">
    <name type="scientific">Saccharopolyspora thermophila</name>
    <dbReference type="NCBI Taxonomy" id="89367"/>
    <lineage>
        <taxon>Bacteria</taxon>
        <taxon>Bacillati</taxon>
        <taxon>Actinomycetota</taxon>
        <taxon>Actinomycetes</taxon>
        <taxon>Pseudonocardiales</taxon>
        <taxon>Pseudonocardiaceae</taxon>
        <taxon>Saccharopolyspora</taxon>
    </lineage>
</organism>
<dbReference type="AlphaFoldDB" id="A0A917K047"/>
<evidence type="ECO:0000313" key="5">
    <source>
        <dbReference type="Proteomes" id="UP001500220"/>
    </source>
</evidence>
<reference evidence="3" key="3">
    <citation type="submission" date="2020-09" db="EMBL/GenBank/DDBJ databases">
        <authorList>
            <person name="Sun Q."/>
            <person name="Zhou Y."/>
        </authorList>
    </citation>
    <scope>NUCLEOTIDE SEQUENCE</scope>
    <source>
        <strain evidence="3">CGMCC 4.7206</strain>
    </source>
</reference>
<dbReference type="Gene3D" id="3.40.50.10540">
    <property type="entry name" value="Crotonobetainyl-coa:carnitine coa-transferase, domain 1"/>
    <property type="match status" value="1"/>
</dbReference>
<dbReference type="GO" id="GO:0008410">
    <property type="term" value="F:CoA-transferase activity"/>
    <property type="evidence" value="ECO:0007669"/>
    <property type="project" value="TreeGrafter"/>
</dbReference>
<keyword evidence="5" id="KW-1185">Reference proteome</keyword>
<dbReference type="EMBL" id="BMMT01000009">
    <property type="protein sequence ID" value="GGI90530.1"/>
    <property type="molecule type" value="Genomic_DNA"/>
</dbReference>
<sequence length="419" mass="44300">MSITVSGFFPAVLEPRMTSSAPPAPLHGVRVVEIGVFMAAPFATMQLADLGADVVKVENPAGGDPVRQTGPFIDGHSSPFVRLNRNKRSAAVNLKTAEGKQVLRRLLADADVLVENLRPGALSALGFGYDAVRELNPRLVYVSASGWGQDGPLAEQPGLDIMAQARSGLMSITGHPGGDPTKVGVPMCDLVCGLYAAMAAIAALRAREHTGQGQRVDVSLYEAGVSFAVWEAGAYFATGEVGRAHGSAHQNSAPYQAVRSKDGWVTVGATTPRTWSAFCRALGLTGLFDDPRYGSSYERYQHRDSLIPAIEAATTTRTTEELVAALVDVGVPCAPIATTDQVFTDEHLWAREFFWDAPHPVLGPVRQLGSPMRMSATPPRRGTAGPLLGAHTAQVLAEHGFAAEDVKRLSEAGVIATGA</sequence>
<dbReference type="InterPro" id="IPR044855">
    <property type="entry name" value="CoA-Trfase_III_dom3_sf"/>
</dbReference>
<dbReference type="InterPro" id="IPR003673">
    <property type="entry name" value="CoA-Trfase_fam_III"/>
</dbReference>
<evidence type="ECO:0000313" key="4">
    <source>
        <dbReference type="Proteomes" id="UP000597989"/>
    </source>
</evidence>
<name>A0A917K047_9PSEU</name>
<reference evidence="2" key="4">
    <citation type="submission" date="2023-12" db="EMBL/GenBank/DDBJ databases">
        <authorList>
            <person name="Sun Q."/>
            <person name="Inoue M."/>
        </authorList>
    </citation>
    <scope>NUCLEOTIDE SEQUENCE</scope>
    <source>
        <strain evidence="2">JCM 10664</strain>
    </source>
</reference>
<evidence type="ECO:0000313" key="2">
    <source>
        <dbReference type="EMBL" id="GAA0529960.1"/>
    </source>
</evidence>
<evidence type="ECO:0000256" key="1">
    <source>
        <dbReference type="ARBA" id="ARBA00022679"/>
    </source>
</evidence>
<dbReference type="InterPro" id="IPR050483">
    <property type="entry name" value="CoA-transferase_III_domain"/>
</dbReference>
<keyword evidence="1 3" id="KW-0808">Transferase</keyword>
<evidence type="ECO:0000313" key="3">
    <source>
        <dbReference type="EMBL" id="GGI90530.1"/>
    </source>
</evidence>
<dbReference type="SUPFAM" id="SSF89796">
    <property type="entry name" value="CoA-transferase family III (CaiB/BaiF)"/>
    <property type="match status" value="1"/>
</dbReference>
<gene>
    <name evidence="2" type="ORF">GCM10009545_35530</name>
    <name evidence="3" type="ORF">GCM10011581_29550</name>
</gene>
<dbReference type="EMBL" id="BAAAHC010000013">
    <property type="protein sequence ID" value="GAA0529960.1"/>
    <property type="molecule type" value="Genomic_DNA"/>
</dbReference>
<proteinExistence type="predicted"/>
<dbReference type="Pfam" id="PF02515">
    <property type="entry name" value="CoA_transf_3"/>
    <property type="match status" value="1"/>
</dbReference>
<reference evidence="2 5" key="2">
    <citation type="journal article" date="2019" name="Int. J. Syst. Evol. Microbiol.">
        <title>The Global Catalogue of Microorganisms (GCM) 10K type strain sequencing project: providing services to taxonomists for standard genome sequencing and annotation.</title>
        <authorList>
            <consortium name="The Broad Institute Genomics Platform"/>
            <consortium name="The Broad Institute Genome Sequencing Center for Infectious Disease"/>
            <person name="Wu L."/>
            <person name="Ma J."/>
        </authorList>
    </citation>
    <scope>NUCLEOTIDE SEQUENCE [LARGE SCALE GENOMIC DNA]</scope>
    <source>
        <strain evidence="2 5">JCM 10664</strain>
    </source>
</reference>
<comment type="caution">
    <text evidence="3">The sequence shown here is derived from an EMBL/GenBank/DDBJ whole genome shotgun (WGS) entry which is preliminary data.</text>
</comment>
<dbReference type="Proteomes" id="UP000597989">
    <property type="component" value="Unassembled WGS sequence"/>
</dbReference>
<dbReference type="InterPro" id="IPR023606">
    <property type="entry name" value="CoA-Trfase_III_dom_1_sf"/>
</dbReference>
<dbReference type="PANTHER" id="PTHR48207">
    <property type="entry name" value="SUCCINATE--HYDROXYMETHYLGLUTARATE COA-TRANSFERASE"/>
    <property type="match status" value="1"/>
</dbReference>